<feature type="non-terminal residue" evidence="1">
    <location>
        <position position="32"/>
    </location>
</feature>
<reference evidence="1" key="1">
    <citation type="journal article" date="2014" name="Front. Microbiol.">
        <title>High frequency of phylogenetically diverse reductive dehalogenase-homologous genes in deep subseafloor sedimentary metagenomes.</title>
        <authorList>
            <person name="Kawai M."/>
            <person name="Futagami T."/>
            <person name="Toyoda A."/>
            <person name="Takaki Y."/>
            <person name="Nishi S."/>
            <person name="Hori S."/>
            <person name="Arai W."/>
            <person name="Tsubouchi T."/>
            <person name="Morono Y."/>
            <person name="Uchiyama I."/>
            <person name="Ito T."/>
            <person name="Fujiyama A."/>
            <person name="Inagaki F."/>
            <person name="Takami H."/>
        </authorList>
    </citation>
    <scope>NUCLEOTIDE SEQUENCE</scope>
    <source>
        <strain evidence="1">Expedition CK06-06</strain>
    </source>
</reference>
<sequence length="32" mass="3572">MALSAVPPIPTPMIVADRFRAYNWKVIENVDG</sequence>
<proteinExistence type="predicted"/>
<dbReference type="EMBL" id="BARV01012640">
    <property type="protein sequence ID" value="GAI06103.1"/>
    <property type="molecule type" value="Genomic_DNA"/>
</dbReference>
<accession>X1KHD7</accession>
<evidence type="ECO:0000313" key="1">
    <source>
        <dbReference type="EMBL" id="GAI06103.1"/>
    </source>
</evidence>
<name>X1KHD7_9ZZZZ</name>
<organism evidence="1">
    <name type="scientific">marine sediment metagenome</name>
    <dbReference type="NCBI Taxonomy" id="412755"/>
    <lineage>
        <taxon>unclassified sequences</taxon>
        <taxon>metagenomes</taxon>
        <taxon>ecological metagenomes</taxon>
    </lineage>
</organism>
<dbReference type="AlphaFoldDB" id="X1KHD7"/>
<protein>
    <submittedName>
        <fullName evidence="1">Uncharacterized protein</fullName>
    </submittedName>
</protein>
<comment type="caution">
    <text evidence="1">The sequence shown here is derived from an EMBL/GenBank/DDBJ whole genome shotgun (WGS) entry which is preliminary data.</text>
</comment>
<gene>
    <name evidence="1" type="ORF">S06H3_23303</name>
</gene>